<evidence type="ECO:0000313" key="3">
    <source>
        <dbReference type="Proteomes" id="UP000019678"/>
    </source>
</evidence>
<protein>
    <recommendedName>
        <fullName evidence="4">Polyketide cyclase</fullName>
    </recommendedName>
</protein>
<evidence type="ECO:0008006" key="4">
    <source>
        <dbReference type="Google" id="ProtNLM"/>
    </source>
</evidence>
<evidence type="ECO:0000256" key="1">
    <source>
        <dbReference type="SAM" id="SignalP"/>
    </source>
</evidence>
<sequence length="175" mass="19264">MAKKIAIVVAVLLAAFLIFAATRPDTFHVERTTSIHAPPEKIYPLIADFHGWKSWSPYESLDPSLKQTYSGAESGKGAVYAWEGNDDVGQGRMEITDATPLSKIVIKLNFIKPFEAENTAEFTLEPKGSTTNVTWAMHGPNSFISKIMCIFVSMDSFIGKDFEKGLAAMKTVAEK</sequence>
<dbReference type="EMBL" id="ASRX01000097">
    <property type="protein sequence ID" value="EYF00813.1"/>
    <property type="molecule type" value="Genomic_DNA"/>
</dbReference>
<dbReference type="SUPFAM" id="SSF55961">
    <property type="entry name" value="Bet v1-like"/>
    <property type="match status" value="1"/>
</dbReference>
<dbReference type="RefSeq" id="WP_044250410.1">
    <property type="nucleotide sequence ID" value="NZ_ASRX01000097.1"/>
</dbReference>
<dbReference type="eggNOG" id="COG3832">
    <property type="taxonomic scope" value="Bacteria"/>
</dbReference>
<name>A0A017SUY4_9BACT</name>
<gene>
    <name evidence="2" type="ORF">CAP_8974</name>
</gene>
<reference evidence="2 3" key="1">
    <citation type="submission" date="2013-05" db="EMBL/GenBank/DDBJ databases">
        <title>Genome assembly of Chondromyces apiculatus DSM 436.</title>
        <authorList>
            <person name="Sharma G."/>
            <person name="Khatri I."/>
            <person name="Kaur C."/>
            <person name="Mayilraj S."/>
            <person name="Subramanian S."/>
        </authorList>
    </citation>
    <scope>NUCLEOTIDE SEQUENCE [LARGE SCALE GENOMIC DNA]</scope>
    <source>
        <strain evidence="2 3">DSM 436</strain>
    </source>
</reference>
<evidence type="ECO:0000313" key="2">
    <source>
        <dbReference type="EMBL" id="EYF00813.1"/>
    </source>
</evidence>
<dbReference type="InterPro" id="IPR023393">
    <property type="entry name" value="START-like_dom_sf"/>
</dbReference>
<dbReference type="STRING" id="1192034.CAP_8974"/>
<organism evidence="2 3">
    <name type="scientific">Chondromyces apiculatus DSM 436</name>
    <dbReference type="NCBI Taxonomy" id="1192034"/>
    <lineage>
        <taxon>Bacteria</taxon>
        <taxon>Pseudomonadati</taxon>
        <taxon>Myxococcota</taxon>
        <taxon>Polyangia</taxon>
        <taxon>Polyangiales</taxon>
        <taxon>Polyangiaceae</taxon>
        <taxon>Chondromyces</taxon>
    </lineage>
</organism>
<dbReference type="Gene3D" id="3.30.530.20">
    <property type="match status" value="1"/>
</dbReference>
<proteinExistence type="predicted"/>
<dbReference type="Pfam" id="PF10604">
    <property type="entry name" value="Polyketide_cyc2"/>
    <property type="match status" value="1"/>
</dbReference>
<dbReference type="CDD" id="cd07818">
    <property type="entry name" value="SRPBCC_1"/>
    <property type="match status" value="1"/>
</dbReference>
<dbReference type="AlphaFoldDB" id="A0A017SUY4"/>
<feature type="chain" id="PRO_5001496677" description="Polyketide cyclase" evidence="1">
    <location>
        <begin position="21"/>
        <end position="175"/>
    </location>
</feature>
<comment type="caution">
    <text evidence="2">The sequence shown here is derived from an EMBL/GenBank/DDBJ whole genome shotgun (WGS) entry which is preliminary data.</text>
</comment>
<dbReference type="Proteomes" id="UP000019678">
    <property type="component" value="Unassembled WGS sequence"/>
</dbReference>
<dbReference type="OrthoDB" id="9807923at2"/>
<keyword evidence="1" id="KW-0732">Signal</keyword>
<dbReference type="InterPro" id="IPR019587">
    <property type="entry name" value="Polyketide_cyclase/dehydratase"/>
</dbReference>
<keyword evidence="3" id="KW-1185">Reference proteome</keyword>
<accession>A0A017SUY4</accession>
<feature type="signal peptide" evidence="1">
    <location>
        <begin position="1"/>
        <end position="20"/>
    </location>
</feature>